<dbReference type="GO" id="GO:0005852">
    <property type="term" value="C:eukaryotic translation initiation factor 3 complex"/>
    <property type="evidence" value="ECO:0007669"/>
    <property type="project" value="InterPro"/>
</dbReference>
<dbReference type="InterPro" id="IPR045810">
    <property type="entry name" value="eIF3h_C"/>
</dbReference>
<dbReference type="Pfam" id="PF19445">
    <property type="entry name" value="eIF3h_C"/>
    <property type="match status" value="1"/>
</dbReference>
<feature type="compositionally biased region" description="Polar residues" evidence="1">
    <location>
        <begin position="26"/>
        <end position="37"/>
    </location>
</feature>
<reference evidence="3" key="1">
    <citation type="submission" date="2023-04" db="EMBL/GenBank/DDBJ databases">
        <title>Candida boidinii NBRC 10035.</title>
        <authorList>
            <person name="Ichikawa N."/>
            <person name="Sato H."/>
            <person name="Tonouchi N."/>
        </authorList>
    </citation>
    <scope>NUCLEOTIDE SEQUENCE</scope>
    <source>
        <strain evidence="3">NBRC 10035</strain>
    </source>
</reference>
<dbReference type="AlphaFoldDB" id="A0A9W6SVU3"/>
<organism evidence="3 4">
    <name type="scientific">Candida boidinii</name>
    <name type="common">Yeast</name>
    <dbReference type="NCBI Taxonomy" id="5477"/>
    <lineage>
        <taxon>Eukaryota</taxon>
        <taxon>Fungi</taxon>
        <taxon>Dikarya</taxon>
        <taxon>Ascomycota</taxon>
        <taxon>Saccharomycotina</taxon>
        <taxon>Pichiomycetes</taxon>
        <taxon>Pichiales</taxon>
        <taxon>Pichiaceae</taxon>
        <taxon>Ogataea</taxon>
        <taxon>Ogataea/Candida clade</taxon>
    </lineage>
</organism>
<dbReference type="EMBL" id="BSXN01000165">
    <property type="protein sequence ID" value="GME67398.1"/>
    <property type="molecule type" value="Genomic_DNA"/>
</dbReference>
<dbReference type="CDD" id="cd08065">
    <property type="entry name" value="MPN_eIF3h"/>
    <property type="match status" value="1"/>
</dbReference>
<evidence type="ECO:0000259" key="2">
    <source>
        <dbReference type="Pfam" id="PF19445"/>
    </source>
</evidence>
<feature type="region of interest" description="Disordered" evidence="1">
    <location>
        <begin position="26"/>
        <end position="48"/>
    </location>
</feature>
<name>A0A9W6SVU3_CANBO</name>
<evidence type="ECO:0000256" key="1">
    <source>
        <dbReference type="SAM" id="MobiDB-lite"/>
    </source>
</evidence>
<dbReference type="InterPro" id="IPR027524">
    <property type="entry name" value="eIF3h"/>
</dbReference>
<keyword evidence="4" id="KW-1185">Reference proteome</keyword>
<dbReference type="GO" id="GO:0003743">
    <property type="term" value="F:translation initiation factor activity"/>
    <property type="evidence" value="ECO:0007669"/>
    <property type="project" value="InterPro"/>
</dbReference>
<evidence type="ECO:0000313" key="4">
    <source>
        <dbReference type="Proteomes" id="UP001165120"/>
    </source>
</evidence>
<dbReference type="Gene3D" id="3.40.140.10">
    <property type="entry name" value="Cytidine Deaminase, domain 2"/>
    <property type="match status" value="1"/>
</dbReference>
<accession>A0A9W6SVU3</accession>
<evidence type="ECO:0000313" key="3">
    <source>
        <dbReference type="EMBL" id="GME67398.1"/>
    </source>
</evidence>
<protein>
    <submittedName>
        <fullName evidence="3">Unnamed protein product</fullName>
    </submittedName>
</protein>
<gene>
    <name evidence="3" type="ORF">Cboi02_000082200</name>
</gene>
<feature type="domain" description="eIF3h C-terminal" evidence="2">
    <location>
        <begin position="223"/>
        <end position="416"/>
    </location>
</feature>
<feature type="compositionally biased region" description="Basic and acidic residues" evidence="1">
    <location>
        <begin position="38"/>
        <end position="48"/>
    </location>
</feature>
<proteinExistence type="predicted"/>
<sequence>MSVSDNLLTLFQFVESNSDVEGVNSIAGTSRQQQGNRNPRDECKLEHNSHSNRERVTILANWCLMLKQTWVKKKSSLGVAVVEINASVALKITKHASDSFPNVEYGPIYGIDETPEVINVTHSFLFPIYHNNNNNNNNNNNIDETAFNLRGSNTKFQNEYMKKLASTSIGVKLLGWFMCATGGKFLTQSVIDAMLHYQQQQFKENRDKTPIVFLVHDPSLALEGVLSLRCFKLSDNFLKVAESDEKFITKNLTKNELNYDNILTEIPVQIQNSHLINLKIQEIPQIKEDFSCLELSQSTSNSTCQNIENLFDSIDHFNHNVGNFHYYQRSLTRELAKIAQWKQKTKIENANKLKSNPNLSESELTSLDESEWSKHFKLPNPPSRYENLIVSGSISKTCNTLEISGATELIKTFTTEKGLDI</sequence>
<dbReference type="Proteomes" id="UP001165120">
    <property type="component" value="Unassembled WGS sequence"/>
</dbReference>
<comment type="caution">
    <text evidence="3">The sequence shown here is derived from an EMBL/GenBank/DDBJ whole genome shotgun (WGS) entry which is preliminary data.</text>
</comment>